<dbReference type="CDD" id="cd05466">
    <property type="entry name" value="PBP2_LTTR_substrate"/>
    <property type="match status" value="1"/>
</dbReference>
<keyword evidence="3" id="KW-0238">DNA-binding</keyword>
<dbReference type="Gene3D" id="3.40.190.290">
    <property type="match status" value="1"/>
</dbReference>
<dbReference type="InterPro" id="IPR050950">
    <property type="entry name" value="HTH-type_LysR_regulators"/>
</dbReference>
<dbReference type="InterPro" id="IPR036390">
    <property type="entry name" value="WH_DNA-bd_sf"/>
</dbReference>
<dbReference type="Pfam" id="PF00126">
    <property type="entry name" value="HTH_1"/>
    <property type="match status" value="1"/>
</dbReference>
<evidence type="ECO:0000313" key="6">
    <source>
        <dbReference type="EMBL" id="KGR91307.1"/>
    </source>
</evidence>
<comment type="similarity">
    <text evidence="1">Belongs to the LysR transcriptional regulatory family.</text>
</comment>
<dbReference type="Proteomes" id="UP000030595">
    <property type="component" value="Unassembled WGS sequence"/>
</dbReference>
<dbReference type="RefSeq" id="WP_036174160.1">
    <property type="nucleotide sequence ID" value="NZ_AVCZ01000008.1"/>
</dbReference>
<organism evidence="6 7">
    <name type="scientific">Ureibacillus massiliensis 4400831 = CIP 108448 = CCUG 49529</name>
    <dbReference type="NCBI Taxonomy" id="1211035"/>
    <lineage>
        <taxon>Bacteria</taxon>
        <taxon>Bacillati</taxon>
        <taxon>Bacillota</taxon>
        <taxon>Bacilli</taxon>
        <taxon>Bacillales</taxon>
        <taxon>Caryophanaceae</taxon>
        <taxon>Ureibacillus</taxon>
    </lineage>
</organism>
<evidence type="ECO:0000313" key="7">
    <source>
        <dbReference type="Proteomes" id="UP000030595"/>
    </source>
</evidence>
<dbReference type="GO" id="GO:0005829">
    <property type="term" value="C:cytosol"/>
    <property type="evidence" value="ECO:0007669"/>
    <property type="project" value="TreeGrafter"/>
</dbReference>
<dbReference type="EMBL" id="JPVQ01000008">
    <property type="protein sequence ID" value="KGR91307.1"/>
    <property type="molecule type" value="Genomic_DNA"/>
</dbReference>
<evidence type="ECO:0000256" key="3">
    <source>
        <dbReference type="ARBA" id="ARBA00023125"/>
    </source>
</evidence>
<sequence length="301" mass="34671">MDIKHLKHFKIVVDENQNMSRAAKKLHISQPPLSQQIKSMEKTLGVNLFERHGRKLELTDEGKALYQHSVKIVNLFEEMVNEMKGIGKDPQGDLVIAVSVFYSSIFDSSILFNKIKEFKKDYPKVKLKIAIVDGNQLRERMEAKEIDLAVLNLPVKNDEFSYIHLETQQFVCVVPELWKDTINKKKELSFKEIKDLPLILLKRDSGNGIYERFLEACLKEGFYPDVTAESNDVNTVLSLVKAGIGATILPQSIVSGFLGENLRVIKFSDTNFYTESVLMWLKDRYMSTTTKLFLEYMKMDY</sequence>
<dbReference type="InterPro" id="IPR000847">
    <property type="entry name" value="LysR_HTH_N"/>
</dbReference>
<protein>
    <recommendedName>
        <fullName evidence="5">HTH lysR-type domain-containing protein</fullName>
    </recommendedName>
</protein>
<feature type="domain" description="HTH lysR-type" evidence="5">
    <location>
        <begin position="1"/>
        <end position="59"/>
    </location>
</feature>
<dbReference type="PRINTS" id="PR00039">
    <property type="entry name" value="HTHLYSR"/>
</dbReference>
<evidence type="ECO:0000256" key="2">
    <source>
        <dbReference type="ARBA" id="ARBA00023015"/>
    </source>
</evidence>
<evidence type="ECO:0000256" key="1">
    <source>
        <dbReference type="ARBA" id="ARBA00009437"/>
    </source>
</evidence>
<dbReference type="Pfam" id="PF03466">
    <property type="entry name" value="LysR_substrate"/>
    <property type="match status" value="1"/>
</dbReference>
<dbReference type="PANTHER" id="PTHR30419">
    <property type="entry name" value="HTH-TYPE TRANSCRIPTIONAL REGULATOR YBHD"/>
    <property type="match status" value="1"/>
</dbReference>
<dbReference type="SUPFAM" id="SSF46785">
    <property type="entry name" value="Winged helix' DNA-binding domain"/>
    <property type="match status" value="1"/>
</dbReference>
<dbReference type="GO" id="GO:0003700">
    <property type="term" value="F:DNA-binding transcription factor activity"/>
    <property type="evidence" value="ECO:0007669"/>
    <property type="project" value="InterPro"/>
</dbReference>
<dbReference type="eggNOG" id="COG0583">
    <property type="taxonomic scope" value="Bacteria"/>
</dbReference>
<accession>A0A0A3JWF9</accession>
<dbReference type="SUPFAM" id="SSF53850">
    <property type="entry name" value="Periplasmic binding protein-like II"/>
    <property type="match status" value="1"/>
</dbReference>
<name>A0A0A3JWF9_9BACL</name>
<dbReference type="AlphaFoldDB" id="A0A0A3JWF9"/>
<proteinExistence type="inferred from homology"/>
<dbReference type="FunFam" id="1.10.10.10:FF:000001">
    <property type="entry name" value="LysR family transcriptional regulator"/>
    <property type="match status" value="1"/>
</dbReference>
<dbReference type="InterPro" id="IPR005119">
    <property type="entry name" value="LysR_subst-bd"/>
</dbReference>
<dbReference type="InterPro" id="IPR036388">
    <property type="entry name" value="WH-like_DNA-bd_sf"/>
</dbReference>
<dbReference type="PROSITE" id="PS50931">
    <property type="entry name" value="HTH_LYSR"/>
    <property type="match status" value="1"/>
</dbReference>
<keyword evidence="7" id="KW-1185">Reference proteome</keyword>
<evidence type="ECO:0000256" key="4">
    <source>
        <dbReference type="ARBA" id="ARBA00023163"/>
    </source>
</evidence>
<dbReference type="GO" id="GO:0003677">
    <property type="term" value="F:DNA binding"/>
    <property type="evidence" value="ECO:0007669"/>
    <property type="project" value="UniProtKB-KW"/>
</dbReference>
<evidence type="ECO:0000259" key="5">
    <source>
        <dbReference type="PROSITE" id="PS50931"/>
    </source>
</evidence>
<keyword evidence="2" id="KW-0805">Transcription regulation</keyword>
<comment type="caution">
    <text evidence="6">The sequence shown here is derived from an EMBL/GenBank/DDBJ whole genome shotgun (WGS) entry which is preliminary data.</text>
</comment>
<gene>
    <name evidence="6" type="ORF">CD30_06690</name>
</gene>
<dbReference type="OrthoDB" id="9803735at2"/>
<dbReference type="PANTHER" id="PTHR30419:SF28">
    <property type="entry name" value="HTH-TYPE TRANSCRIPTIONAL REGULATOR BSDA"/>
    <property type="match status" value="1"/>
</dbReference>
<keyword evidence="4" id="KW-0804">Transcription</keyword>
<dbReference type="Gene3D" id="1.10.10.10">
    <property type="entry name" value="Winged helix-like DNA-binding domain superfamily/Winged helix DNA-binding domain"/>
    <property type="match status" value="1"/>
</dbReference>
<reference evidence="6 7" key="1">
    <citation type="submission" date="2014-02" db="EMBL/GenBank/DDBJ databases">
        <title>Draft genome sequence of Lysinibacillus massiliensis CCUG 49529.</title>
        <authorList>
            <person name="Zhang F."/>
            <person name="Wang G."/>
            <person name="Zhang L."/>
        </authorList>
    </citation>
    <scope>NUCLEOTIDE SEQUENCE [LARGE SCALE GENOMIC DNA]</scope>
    <source>
        <strain evidence="6 7">CCUG 49529</strain>
    </source>
</reference>